<feature type="transmembrane region" description="Helical" evidence="2">
    <location>
        <begin position="86"/>
        <end position="105"/>
    </location>
</feature>
<keyword evidence="2" id="KW-1133">Transmembrane helix</keyword>
<keyword evidence="2" id="KW-0472">Membrane</keyword>
<proteinExistence type="predicted"/>
<feature type="region of interest" description="Disordered" evidence="1">
    <location>
        <begin position="152"/>
        <end position="181"/>
    </location>
</feature>
<keyword evidence="4" id="KW-1185">Reference proteome</keyword>
<name>A0A4S4K7N6_9APHY</name>
<dbReference type="EMBL" id="SGPJ01000554">
    <property type="protein sequence ID" value="THG93863.1"/>
    <property type="molecule type" value="Genomic_DNA"/>
</dbReference>
<sequence length="211" mass="23186">MLFSLTLGTRIALIFADVLVLAATWHKTFKNRMEGARIGMETPLSSMLLRDGTVYFAPVLWMHSAILAMNVAEVVVKTIPLLQTTAPIPVIISALIPILISRFLLNLRNVGEAGRSTMHDSLDSQFSAPEFHSPTWASIVGNMGEDLDHGTAEMEGWDDSDAAEETRALDAPSPERRSGAFITDNNDEVQEVRLSFFVISNTLLMASIQIL</sequence>
<evidence type="ECO:0000313" key="4">
    <source>
        <dbReference type="Proteomes" id="UP000309038"/>
    </source>
</evidence>
<accession>A0A4S4K7N6</accession>
<evidence type="ECO:0000256" key="2">
    <source>
        <dbReference type="SAM" id="Phobius"/>
    </source>
</evidence>
<keyword evidence="2" id="KW-0812">Transmembrane</keyword>
<feature type="transmembrane region" description="Helical" evidence="2">
    <location>
        <begin position="6"/>
        <end position="26"/>
    </location>
</feature>
<protein>
    <submittedName>
        <fullName evidence="3">Uncharacterized protein</fullName>
    </submittedName>
</protein>
<dbReference type="Proteomes" id="UP000309038">
    <property type="component" value="Unassembled WGS sequence"/>
</dbReference>
<comment type="caution">
    <text evidence="3">The sequence shown here is derived from an EMBL/GenBank/DDBJ whole genome shotgun (WGS) entry which is preliminary data.</text>
</comment>
<dbReference type="AlphaFoldDB" id="A0A4S4K7N6"/>
<evidence type="ECO:0000313" key="3">
    <source>
        <dbReference type="EMBL" id="THG93863.1"/>
    </source>
</evidence>
<feature type="transmembrane region" description="Helical" evidence="2">
    <location>
        <begin position="47"/>
        <end position="66"/>
    </location>
</feature>
<feature type="compositionally biased region" description="Basic and acidic residues" evidence="1">
    <location>
        <begin position="164"/>
        <end position="178"/>
    </location>
</feature>
<gene>
    <name evidence="3" type="ORF">EW026_g7486</name>
</gene>
<organism evidence="3 4">
    <name type="scientific">Hermanssonia centrifuga</name>
    <dbReference type="NCBI Taxonomy" id="98765"/>
    <lineage>
        <taxon>Eukaryota</taxon>
        <taxon>Fungi</taxon>
        <taxon>Dikarya</taxon>
        <taxon>Basidiomycota</taxon>
        <taxon>Agaricomycotina</taxon>
        <taxon>Agaricomycetes</taxon>
        <taxon>Polyporales</taxon>
        <taxon>Meruliaceae</taxon>
        <taxon>Hermanssonia</taxon>
    </lineage>
</organism>
<reference evidence="3 4" key="1">
    <citation type="submission" date="2019-02" db="EMBL/GenBank/DDBJ databases">
        <title>Genome sequencing of the rare red list fungi Phlebia centrifuga.</title>
        <authorList>
            <person name="Buettner E."/>
            <person name="Kellner H."/>
        </authorList>
    </citation>
    <scope>NUCLEOTIDE SEQUENCE [LARGE SCALE GENOMIC DNA]</scope>
    <source>
        <strain evidence="3 4">DSM 108282</strain>
    </source>
</reference>
<evidence type="ECO:0000256" key="1">
    <source>
        <dbReference type="SAM" id="MobiDB-lite"/>
    </source>
</evidence>